<dbReference type="InterPro" id="IPR012948">
    <property type="entry name" value="AARP2CN"/>
</dbReference>
<feature type="domain" description="Bms1-type G" evidence="12">
    <location>
        <begin position="61"/>
        <end position="228"/>
    </location>
</feature>
<dbReference type="PANTHER" id="PTHR12858">
    <property type="entry name" value="RIBOSOME BIOGENESIS PROTEIN"/>
    <property type="match status" value="1"/>
</dbReference>
<feature type="compositionally biased region" description="Acidic residues" evidence="11">
    <location>
        <begin position="574"/>
        <end position="587"/>
    </location>
</feature>
<dbReference type="GO" id="GO:0000479">
    <property type="term" value="P:endonucleolytic cleavage of tricistronic rRNA transcript (SSU-rRNA, 5.8S rRNA, LSU-rRNA)"/>
    <property type="evidence" value="ECO:0007669"/>
    <property type="project" value="TreeGrafter"/>
</dbReference>
<dbReference type="CDD" id="cd01882">
    <property type="entry name" value="BMS1"/>
    <property type="match status" value="1"/>
</dbReference>
<keyword evidence="14" id="KW-1185">Reference proteome</keyword>
<feature type="region of interest" description="Disordered" evidence="11">
    <location>
        <begin position="1"/>
        <end position="49"/>
    </location>
</feature>
<evidence type="ECO:0000256" key="11">
    <source>
        <dbReference type="SAM" id="MobiDB-lite"/>
    </source>
</evidence>
<keyword evidence="8" id="KW-0539">Nucleus</keyword>
<dbReference type="GO" id="GO:0005524">
    <property type="term" value="F:ATP binding"/>
    <property type="evidence" value="ECO:0007669"/>
    <property type="project" value="UniProtKB-KW"/>
</dbReference>
<feature type="region of interest" description="Disordered" evidence="11">
    <location>
        <begin position="1715"/>
        <end position="1734"/>
    </location>
</feature>
<comment type="subcellular location">
    <subcellularLocation>
        <location evidence="1">Nucleus</location>
        <location evidence="1">Nucleolus</location>
    </subcellularLocation>
</comment>
<feature type="region of interest" description="Disordered" evidence="11">
    <location>
        <begin position="568"/>
        <end position="593"/>
    </location>
</feature>
<evidence type="ECO:0000256" key="5">
    <source>
        <dbReference type="ARBA" id="ARBA00022801"/>
    </source>
</evidence>
<dbReference type="SUPFAM" id="SSF52540">
    <property type="entry name" value="P-loop containing nucleoside triphosphate hydrolases"/>
    <property type="match status" value="2"/>
</dbReference>
<keyword evidence="4" id="KW-0547">Nucleotide-binding</keyword>
<dbReference type="Gene3D" id="3.40.50.300">
    <property type="entry name" value="P-loop containing nucleotide triphosphate hydrolases"/>
    <property type="match status" value="1"/>
</dbReference>
<evidence type="ECO:0000256" key="6">
    <source>
        <dbReference type="ARBA" id="ARBA00022840"/>
    </source>
</evidence>
<evidence type="ECO:0000256" key="10">
    <source>
        <dbReference type="ARBA" id="ARBA00061391"/>
    </source>
</evidence>
<keyword evidence="2" id="KW-0690">Ribosome biogenesis</keyword>
<dbReference type="GO" id="GO:0005654">
    <property type="term" value="C:nucleoplasm"/>
    <property type="evidence" value="ECO:0007669"/>
    <property type="project" value="UniProtKB-ARBA"/>
</dbReference>
<feature type="compositionally biased region" description="Basic and acidic residues" evidence="11">
    <location>
        <begin position="1366"/>
        <end position="1375"/>
    </location>
</feature>
<accession>V5G5I1</accession>
<comment type="catalytic activity">
    <reaction evidence="9">
        <text>GTP + H2O = GDP + phosphate + H(+)</text>
        <dbReference type="Rhea" id="RHEA:19669"/>
        <dbReference type="ChEBI" id="CHEBI:15377"/>
        <dbReference type="ChEBI" id="CHEBI:15378"/>
        <dbReference type="ChEBI" id="CHEBI:37565"/>
        <dbReference type="ChEBI" id="CHEBI:43474"/>
        <dbReference type="ChEBI" id="CHEBI:58189"/>
    </reaction>
    <physiologicalReaction direction="left-to-right" evidence="9">
        <dbReference type="Rhea" id="RHEA:19670"/>
    </physiologicalReaction>
</comment>
<dbReference type="HOGENOM" id="CLU_002486_3_0_1"/>
<dbReference type="InterPro" id="IPR027417">
    <property type="entry name" value="P-loop_NTPase"/>
</dbReference>
<dbReference type="Pfam" id="PF04950">
    <property type="entry name" value="RIBIOP_C"/>
    <property type="match status" value="1"/>
</dbReference>
<evidence type="ECO:0000259" key="12">
    <source>
        <dbReference type="PROSITE" id="PS51714"/>
    </source>
</evidence>
<dbReference type="eggNOG" id="KOG1951">
    <property type="taxonomic scope" value="Eukaryota"/>
</dbReference>
<evidence type="ECO:0000313" key="13">
    <source>
        <dbReference type="EMBL" id="GAD96127.1"/>
    </source>
</evidence>
<keyword evidence="6" id="KW-0067">ATP-binding</keyword>
<dbReference type="GO" id="GO:0034511">
    <property type="term" value="F:U3 snoRNA binding"/>
    <property type="evidence" value="ECO:0007669"/>
    <property type="project" value="TreeGrafter"/>
</dbReference>
<sequence>MEDQANRPHRATKEKKKYEGQNPKAFAFSNPGKGKRQAQRSHEVKEKRLHVPLVDRLPEEAPPIVVAVVGPPGVGKTTLIKSLIRRYSKQTLSSPQGPLTVVTSKRRRLTFIESPSDSLASMIDIAKIADIVLLMIDGNYGFEMETMEFLNALAASGMPGNVFGILTHLDLFKKQSTLRAAKKRLKHRFWSELYQGAKLFYLSGVINGRYPDREIHNLSRFLSVMKNPRPLVWRNSHPYALADRFLDITPPTQIEENPKCDRTVALYGYLRGTNFPAYGARVHVPGVGDLTVAAIESLPDPCPTPFMDQQIAKATGKGARKRLGEKQKLLFAPMSDVGGVLVDKDAVYIDVKSSNFNREDDSDDEDRGLGEQLVVGLQGERKLLGEADAGVRLFRGGEAIARPDEDDNGVGRKHKRKVRFAGGDQNGLGASEDEDEGFESAEEGEDESENEEDDDDDEDIAPPADFASSFKEKQNGATAREEDDIAFADSDSDLGSISSVEDQELESGEDDDDDDLDEEDEDEEGAVRWKENMLANAKALHGKRRPFRVADLTRMMYDESITPADVIRRWRGDDSDEADEEEEDDDDAFFKKTDAEKKDEFDYRMIPQYDYEQLEKKWSDGDMIEELRARFATAKLSKGDDEDGSDEDGVFSDEEADDGFEDLEADEADEAEEEADDGSDDEESKEGSVDLEAEREKNAKKKEELKLRFEEEDREGFSNARDGSRQAGEAGGEEQFGEDDWYDAQKALLQKQLDINRAEFDSLDPMSRARAEGFKAGTYARIVLENVPYEFAAKFSPRYPIIVGGLSPTEDRFGYVQVRIKRHRWHKKILKTNDPLIFSLGWRRFQTLPIYSISDSRTRNRMLKYTPEHMHCFGTFYGPLVAPNTGFCCVQSFSNKNPGFRIAATGVVLNVDESTEIVKKLKLTGYPYKIFRNTAFIKDMFNSSLEIAKFEGAGIRTVSGVRGQIKRALSKPEGHFRATFEDKILMSDIVFLRAWYPIKPHRFYNPVTNLLDLDENGEAWQGMRLTGEVRRDQGIPTPLNKDSKYRPIERPTRHFNPLRVPRQLAADLPFKSQITQMKPRKEQTYMQKRAVVLGGEEKKARDLMQKLTTLRSEKAAKRAAAQEERRKVYRAKVAENLEKKAEREKRERDEYWQREGKKRKNQDSEGGGGGKKRRDLVKYPTTLPCGDALLLADPGLLSINDHPGLSSLGDQVIMQHISSVQQAVYTQPPLAQAPAVSSTSALHKPSCGNNGPEPRPTAPSSAQIDSSRDVSMGDSSDSATEKDRVEDQGQGDSVGRTMDARGLSPKRGSITQSSAITAGALQKSSSDLSQTTTEMADADLTPLTSVSSSGFSTQPESQQSSQAATDRTRALKTENAEMTLAYEAPGNGSFLKPRPLSPSRSKMASYPEPVRGQKRNAAGEVKPPSDGSTQQTPDIGRFLRGHCRTISADSNGSMIAELSAQLRARLSYAAAKVEKGWQTRDGDNQRSRQSGSPASLTPTLRGSRDNIPSDSGKPFRRGSSDGTITSPRLSPGTYLSRLPNGAADISRPSTADVRSSSYPRSPPSIRPQTSPMKLQHPPKLAPPVDIVSGSGSNIRRRPNPNTTSLTSNYNPYPRHRRHHSEQQFRVSSPSYSSNNVLVPGTPPLRPSQFQSRLHVSTPSTSKNIFPKQRTPSQNALMEQDAIETLLFMSSPENSGYHKSSQQRQTHLSTSIEAQMESGLETSTQGSHRSDITENHRVRKVTFREGSVGGISGRSNSAVGLEAQAGDEIDRLLDQMDDSDSESERQPSQFYHGRR</sequence>
<evidence type="ECO:0000256" key="1">
    <source>
        <dbReference type="ARBA" id="ARBA00004604"/>
    </source>
</evidence>
<feature type="compositionally biased region" description="Basic and acidic residues" evidence="11">
    <location>
        <begin position="685"/>
        <end position="711"/>
    </location>
</feature>
<evidence type="ECO:0000256" key="8">
    <source>
        <dbReference type="ARBA" id="ARBA00023242"/>
    </source>
</evidence>
<dbReference type="GO" id="GO:0032040">
    <property type="term" value="C:small-subunit processome"/>
    <property type="evidence" value="ECO:0007669"/>
    <property type="project" value="UniProtKB-ARBA"/>
</dbReference>
<dbReference type="SMART" id="SM01362">
    <property type="entry name" value="DUF663"/>
    <property type="match status" value="1"/>
</dbReference>
<feature type="compositionally biased region" description="Polar residues" evidence="11">
    <location>
        <begin position="1623"/>
        <end position="1634"/>
    </location>
</feature>
<dbReference type="InterPro" id="IPR007034">
    <property type="entry name" value="BMS1_TSR1_C"/>
</dbReference>
<feature type="compositionally biased region" description="Acidic residues" evidence="11">
    <location>
        <begin position="501"/>
        <end position="524"/>
    </location>
</feature>
<feature type="region of interest" description="Disordered" evidence="11">
    <location>
        <begin position="634"/>
        <end position="736"/>
    </location>
</feature>
<evidence type="ECO:0000256" key="2">
    <source>
        <dbReference type="ARBA" id="ARBA00022517"/>
    </source>
</evidence>
<comment type="caution">
    <text evidence="13">The sequence shown here is derived from an EMBL/GenBank/DDBJ whole genome shotgun (WGS) entry which is preliminary data.</text>
</comment>
<feature type="compositionally biased region" description="Acidic residues" evidence="11">
    <location>
        <begin position="481"/>
        <end position="492"/>
    </location>
</feature>
<evidence type="ECO:0000256" key="3">
    <source>
        <dbReference type="ARBA" id="ARBA00022553"/>
    </source>
</evidence>
<dbReference type="GO" id="GO:0030686">
    <property type="term" value="C:90S preribosome"/>
    <property type="evidence" value="ECO:0007669"/>
    <property type="project" value="TreeGrafter"/>
</dbReference>
<dbReference type="InterPro" id="IPR037875">
    <property type="entry name" value="Bms1_N"/>
</dbReference>
<feature type="compositionally biased region" description="Acidic residues" evidence="11">
    <location>
        <begin position="640"/>
        <end position="684"/>
    </location>
</feature>
<reference evidence="14" key="1">
    <citation type="journal article" date="2014" name="Genome Announc.">
        <title>Draft genome sequence of the formaldehyde-resistant fungus Byssochlamys spectabilis No. 5 (anamorph Paecilomyces variotii No. 5) (NBRC109023).</title>
        <authorList>
            <person name="Oka T."/>
            <person name="Ekino K."/>
            <person name="Fukuda K."/>
            <person name="Nomura Y."/>
        </authorList>
    </citation>
    <scope>NUCLEOTIDE SEQUENCE [LARGE SCALE GENOMIC DNA]</scope>
    <source>
        <strain evidence="14">No. 5 / NBRC 109023</strain>
    </source>
</reference>
<dbReference type="Proteomes" id="UP000018001">
    <property type="component" value="Unassembled WGS sequence"/>
</dbReference>
<feature type="compositionally biased region" description="Polar residues" evidence="11">
    <location>
        <begin position="1342"/>
        <end position="1365"/>
    </location>
</feature>
<feature type="compositionally biased region" description="Polar residues" evidence="11">
    <location>
        <begin position="1309"/>
        <end position="1334"/>
    </location>
</feature>
<feature type="compositionally biased region" description="Polar residues" evidence="11">
    <location>
        <begin position="1589"/>
        <end position="1610"/>
    </location>
</feature>
<dbReference type="FunCoup" id="V5G5I1">
    <property type="interactions" value="1297"/>
</dbReference>
<dbReference type="GO" id="GO:0005525">
    <property type="term" value="F:GTP binding"/>
    <property type="evidence" value="ECO:0007669"/>
    <property type="project" value="UniProtKB-KW"/>
</dbReference>
<evidence type="ECO:0000256" key="7">
    <source>
        <dbReference type="ARBA" id="ARBA00023134"/>
    </source>
</evidence>
<dbReference type="SMART" id="SM00785">
    <property type="entry name" value="AARP2CN"/>
    <property type="match status" value="1"/>
</dbReference>
<dbReference type="Pfam" id="PF08142">
    <property type="entry name" value="AARP2CN"/>
    <property type="match status" value="1"/>
</dbReference>
<name>V5G5I1_BYSSN</name>
<dbReference type="InterPro" id="IPR039761">
    <property type="entry name" value="Bms1/Tsr1"/>
</dbReference>
<dbReference type="InterPro" id="IPR030387">
    <property type="entry name" value="G_Bms1/Tsr1_dom"/>
</dbReference>
<dbReference type="GO" id="GO:0000462">
    <property type="term" value="P:maturation of SSU-rRNA from tricistronic rRNA transcript (SSU-rRNA, 5.8S rRNA, LSU-rRNA)"/>
    <property type="evidence" value="ECO:0007669"/>
    <property type="project" value="TreeGrafter"/>
</dbReference>
<feature type="compositionally biased region" description="Polar residues" evidence="11">
    <location>
        <begin position="1487"/>
        <end position="1500"/>
    </location>
</feature>
<feature type="compositionally biased region" description="Basic and acidic residues" evidence="11">
    <location>
        <begin position="1140"/>
        <end position="1155"/>
    </location>
</feature>
<dbReference type="PANTHER" id="PTHR12858:SF2">
    <property type="entry name" value="RIBOSOME BIOGENESIS PROTEIN BMS1 HOMOLOG"/>
    <property type="match status" value="1"/>
</dbReference>
<dbReference type="GO" id="GO:0003924">
    <property type="term" value="F:GTPase activity"/>
    <property type="evidence" value="ECO:0007669"/>
    <property type="project" value="TreeGrafter"/>
</dbReference>
<keyword evidence="5" id="KW-0378">Hydrolase</keyword>
<evidence type="ECO:0000256" key="4">
    <source>
        <dbReference type="ARBA" id="ARBA00022741"/>
    </source>
</evidence>
<dbReference type="EMBL" id="BAUL01000152">
    <property type="protein sequence ID" value="GAD96127.1"/>
    <property type="molecule type" value="Genomic_DNA"/>
</dbReference>
<dbReference type="FunFam" id="3.40.50.300:FF:000105">
    <property type="entry name" value="BMS1 ribosome biogenesis factor"/>
    <property type="match status" value="1"/>
</dbReference>
<feature type="compositionally biased region" description="Basic and acidic residues" evidence="11">
    <location>
        <begin position="1474"/>
        <end position="1486"/>
    </location>
</feature>
<proteinExistence type="inferred from homology"/>
<feature type="compositionally biased region" description="Acidic residues" evidence="11">
    <location>
        <begin position="431"/>
        <end position="460"/>
    </location>
</feature>
<evidence type="ECO:0000313" key="14">
    <source>
        <dbReference type="Proteomes" id="UP000018001"/>
    </source>
</evidence>
<feature type="region of interest" description="Disordered" evidence="11">
    <location>
        <begin position="1746"/>
        <end position="1794"/>
    </location>
</feature>
<gene>
    <name evidence="13" type="ORF">PVAR5_4776</name>
</gene>
<keyword evidence="3" id="KW-0597">Phosphoprotein</keyword>
<feature type="region of interest" description="Disordered" evidence="11">
    <location>
        <begin position="1235"/>
        <end position="1435"/>
    </location>
</feature>
<feature type="region of interest" description="Disordered" evidence="11">
    <location>
        <begin position="401"/>
        <end position="530"/>
    </location>
</feature>
<dbReference type="InParanoid" id="V5G5I1"/>
<dbReference type="OrthoDB" id="10260897at2759"/>
<comment type="similarity">
    <text evidence="10">Belongs to the TRAFAC class translation factor GTPase superfamily. Bms1-like GTPase family. BMS1 subfamily.</text>
</comment>
<feature type="region of interest" description="Disordered" evidence="11">
    <location>
        <begin position="1474"/>
        <end position="1634"/>
    </location>
</feature>
<protein>
    <submittedName>
        <fullName evidence="13">Ribosome biogenesis protein (Bms1), putative</fullName>
    </submittedName>
</protein>
<dbReference type="PROSITE" id="PS51714">
    <property type="entry name" value="G_BMS1"/>
    <property type="match status" value="1"/>
</dbReference>
<feature type="region of interest" description="Disordered" evidence="11">
    <location>
        <begin position="1140"/>
        <end position="1177"/>
    </location>
</feature>
<evidence type="ECO:0000256" key="9">
    <source>
        <dbReference type="ARBA" id="ARBA00049117"/>
    </source>
</evidence>
<keyword evidence="7" id="KW-0342">GTP-binding</keyword>
<organism evidence="13 14">
    <name type="scientific">Byssochlamys spectabilis (strain No. 5 / NBRC 109023)</name>
    <name type="common">Paecilomyces variotii</name>
    <dbReference type="NCBI Taxonomy" id="1356009"/>
    <lineage>
        <taxon>Eukaryota</taxon>
        <taxon>Fungi</taxon>
        <taxon>Dikarya</taxon>
        <taxon>Ascomycota</taxon>
        <taxon>Pezizomycotina</taxon>
        <taxon>Eurotiomycetes</taxon>
        <taxon>Eurotiomycetidae</taxon>
        <taxon>Eurotiales</taxon>
        <taxon>Thermoascaceae</taxon>
        <taxon>Paecilomyces</taxon>
    </lineage>
</organism>